<feature type="transmembrane region" description="Helical" evidence="1">
    <location>
        <begin position="192"/>
        <end position="216"/>
    </location>
</feature>
<feature type="domain" description="HD-GYP" evidence="2">
    <location>
        <begin position="241"/>
        <end position="449"/>
    </location>
</feature>
<evidence type="ECO:0000313" key="3">
    <source>
        <dbReference type="EMBL" id="MBB6429306.1"/>
    </source>
</evidence>
<keyword evidence="1" id="KW-0472">Membrane</keyword>
<reference evidence="3 4" key="1">
    <citation type="submission" date="2020-08" db="EMBL/GenBank/DDBJ databases">
        <title>Genomic Encyclopedia of Type Strains, Phase IV (KMG-IV): sequencing the most valuable type-strain genomes for metagenomic binning, comparative biology and taxonomic classification.</title>
        <authorList>
            <person name="Goeker M."/>
        </authorList>
    </citation>
    <scope>NUCLEOTIDE SEQUENCE [LARGE SCALE GENOMIC DNA]</scope>
    <source>
        <strain evidence="3 4">DSM 103725</strain>
    </source>
</reference>
<dbReference type="CDD" id="cd00077">
    <property type="entry name" value="HDc"/>
    <property type="match status" value="1"/>
</dbReference>
<dbReference type="Proteomes" id="UP000541810">
    <property type="component" value="Unassembled WGS sequence"/>
</dbReference>
<dbReference type="PANTHER" id="PTHR45228">
    <property type="entry name" value="CYCLIC DI-GMP PHOSPHODIESTERASE TM_0186-RELATED"/>
    <property type="match status" value="1"/>
</dbReference>
<proteinExistence type="predicted"/>
<dbReference type="SUPFAM" id="SSF109604">
    <property type="entry name" value="HD-domain/PDEase-like"/>
    <property type="match status" value="1"/>
</dbReference>
<dbReference type="Pfam" id="PF13487">
    <property type="entry name" value="HD_5"/>
    <property type="match status" value="1"/>
</dbReference>
<dbReference type="RefSeq" id="WP_184676892.1">
    <property type="nucleotide sequence ID" value="NZ_JACHGY010000001.1"/>
</dbReference>
<dbReference type="PROSITE" id="PS51832">
    <property type="entry name" value="HD_GYP"/>
    <property type="match status" value="1"/>
</dbReference>
<evidence type="ECO:0000256" key="1">
    <source>
        <dbReference type="SAM" id="Phobius"/>
    </source>
</evidence>
<dbReference type="PANTHER" id="PTHR45228:SF5">
    <property type="entry name" value="CYCLIC DI-GMP PHOSPHODIESTERASE VC_1348-RELATED"/>
    <property type="match status" value="1"/>
</dbReference>
<name>A0A7X0H714_9BACT</name>
<organism evidence="3 4">
    <name type="scientific">Algisphaera agarilytica</name>
    <dbReference type="NCBI Taxonomy" id="1385975"/>
    <lineage>
        <taxon>Bacteria</taxon>
        <taxon>Pseudomonadati</taxon>
        <taxon>Planctomycetota</taxon>
        <taxon>Phycisphaerae</taxon>
        <taxon>Phycisphaerales</taxon>
        <taxon>Phycisphaeraceae</taxon>
        <taxon>Algisphaera</taxon>
    </lineage>
</organism>
<protein>
    <submittedName>
        <fullName evidence="3">HD-GYP domain-containing protein (C-di-GMP phosphodiesterase class II)</fullName>
    </submittedName>
</protein>
<evidence type="ECO:0000259" key="2">
    <source>
        <dbReference type="PROSITE" id="PS51832"/>
    </source>
</evidence>
<dbReference type="EMBL" id="JACHGY010000001">
    <property type="protein sequence ID" value="MBB6429306.1"/>
    <property type="molecule type" value="Genomic_DNA"/>
</dbReference>
<sequence>MKLHVSSRWRDRLLISGVVAVQALLLIVGWVLTFEYLHERVSRGVEDLIVRSNADFAESVSLAIREVSSGLEVGDAEWEGVQSIIESIELPGAGFACVLNEDGYIIAHPEYRSSPAIGEITLADHPFLKTHDGEELALFQVDAPQPVAGTMTFFGDGVHYVSTHELNDAGYRLMVHQPVGGLTAARSLVTGVLLLTSLIVGLLVIIPTGLLSWIGIKRHHNALMKWNHELEDEVDRRVRQFGKSRDALVMGLAKLADFRDNETGKHLERICQYSVLLAEELADSGTHDIDSAWIDRLRMAASMHDIGKVGVPDEVLLKPGRLTDDEYDTIKQHPTMGADTLMAIRKQFDDDPLVDMSVEVTLSHHERWDGGGYPFGIEGDAIPLSARIVSVADVYDALTVARVYKPAMPHEKAASIIEEGRGSQFDPDVVDAFLRVQDKLREISEALRDHAHA</sequence>
<dbReference type="InterPro" id="IPR003607">
    <property type="entry name" value="HD/PDEase_dom"/>
</dbReference>
<feature type="transmembrane region" description="Helical" evidence="1">
    <location>
        <begin position="12"/>
        <end position="32"/>
    </location>
</feature>
<comment type="caution">
    <text evidence="3">The sequence shown here is derived from an EMBL/GenBank/DDBJ whole genome shotgun (WGS) entry which is preliminary data.</text>
</comment>
<dbReference type="SMART" id="SM00471">
    <property type="entry name" value="HDc"/>
    <property type="match status" value="1"/>
</dbReference>
<dbReference type="Gene3D" id="1.10.3210.10">
    <property type="entry name" value="Hypothetical protein af1432"/>
    <property type="match status" value="1"/>
</dbReference>
<accession>A0A7X0H714</accession>
<dbReference type="AlphaFoldDB" id="A0A7X0H714"/>
<gene>
    <name evidence="3" type="ORF">HNQ40_001112</name>
</gene>
<keyword evidence="4" id="KW-1185">Reference proteome</keyword>
<dbReference type="Gene3D" id="3.30.450.20">
    <property type="entry name" value="PAS domain"/>
    <property type="match status" value="1"/>
</dbReference>
<dbReference type="InterPro" id="IPR037522">
    <property type="entry name" value="HD_GYP_dom"/>
</dbReference>
<dbReference type="InterPro" id="IPR052020">
    <property type="entry name" value="Cyclic_di-GMP/3'3'-cGAMP_PDE"/>
</dbReference>
<keyword evidence="1" id="KW-0812">Transmembrane</keyword>
<evidence type="ECO:0000313" key="4">
    <source>
        <dbReference type="Proteomes" id="UP000541810"/>
    </source>
</evidence>
<keyword evidence="1" id="KW-1133">Transmembrane helix</keyword>